<reference evidence="1" key="1">
    <citation type="journal article" date="2014" name="Int. J. Syst. Evol. Microbiol.">
        <title>Complete genome sequence of Corynebacterium casei LMG S-19264T (=DSM 44701T), isolated from a smear-ripened cheese.</title>
        <authorList>
            <consortium name="US DOE Joint Genome Institute (JGI-PGF)"/>
            <person name="Walter F."/>
            <person name="Albersmeier A."/>
            <person name="Kalinowski J."/>
            <person name="Ruckert C."/>
        </authorList>
    </citation>
    <scope>NUCLEOTIDE SEQUENCE</scope>
    <source>
        <strain evidence="1">CGMCC 4.5737</strain>
    </source>
</reference>
<evidence type="ECO:0000313" key="2">
    <source>
        <dbReference type="Proteomes" id="UP000637578"/>
    </source>
</evidence>
<gene>
    <name evidence="1" type="ORF">GCM10012275_19990</name>
</gene>
<dbReference type="PANTHER" id="PTHR10668">
    <property type="entry name" value="PHYTOENE DEHYDROGENASE"/>
    <property type="match status" value="1"/>
</dbReference>
<dbReference type="SUPFAM" id="SSF51905">
    <property type="entry name" value="FAD/NAD(P)-binding domain"/>
    <property type="match status" value="1"/>
</dbReference>
<dbReference type="EMBL" id="BMMK01000007">
    <property type="protein sequence ID" value="GGM49075.1"/>
    <property type="molecule type" value="Genomic_DNA"/>
</dbReference>
<keyword evidence="2" id="KW-1185">Reference proteome</keyword>
<comment type="caution">
    <text evidence="1">The sequence shown here is derived from an EMBL/GenBank/DDBJ whole genome shotgun (WGS) entry which is preliminary data.</text>
</comment>
<dbReference type="AlphaFoldDB" id="A0A8J3C7E2"/>
<dbReference type="PANTHER" id="PTHR10668:SF105">
    <property type="entry name" value="DEHYDROGENASE-RELATED"/>
    <property type="match status" value="1"/>
</dbReference>
<accession>A0A8J3C7E2</accession>
<organism evidence="1 2">
    <name type="scientific">Longimycelium tulufanense</name>
    <dbReference type="NCBI Taxonomy" id="907463"/>
    <lineage>
        <taxon>Bacteria</taxon>
        <taxon>Bacillati</taxon>
        <taxon>Actinomycetota</taxon>
        <taxon>Actinomycetes</taxon>
        <taxon>Pseudonocardiales</taxon>
        <taxon>Pseudonocardiaceae</taxon>
        <taxon>Longimycelium</taxon>
    </lineage>
</organism>
<sequence>MHPMGVASPFFRAFDLARHGVEMLQPDVAYAHPLDGGQAGLAWRDLDRTADGLGRDGRAWRALLGPLVRRWQELAGLAMSDFRHLTLPPTAMARLGLRVLEQGSALWDARFRDVVAPALLTGVAAHALAPPRALVPAGVGLVLATLGHAVGWPLPRGGSQTITDALARDLERHGGRIVTGHRVQHLAELPPARAIVLNIGPRELLRIAGDRVPARYARWLRAFRYGSGACKVDFALSEPVPWTAAGCTLAGTVHLGGAREEIVAAERAVAAGRHAERPFVLAVQPGVVDPGRAPRGHHTLSVYAHVPHNSSLDCSAAVIAQIERFAPGFGDTVVAHHVITAAQQQVHNPNYIGGNIVTGALTPWRTLMRPVPRWDPYTTPIPGAYLCSAATPPGPGVHGMAGVHVARRVLRDRFGIHGDPLEFVRHSAR</sequence>
<evidence type="ECO:0000313" key="1">
    <source>
        <dbReference type="EMBL" id="GGM49075.1"/>
    </source>
</evidence>
<proteinExistence type="predicted"/>
<reference evidence="1" key="2">
    <citation type="submission" date="2020-09" db="EMBL/GenBank/DDBJ databases">
        <authorList>
            <person name="Sun Q."/>
            <person name="Zhou Y."/>
        </authorList>
    </citation>
    <scope>NUCLEOTIDE SEQUENCE</scope>
    <source>
        <strain evidence="1">CGMCC 4.5737</strain>
    </source>
</reference>
<name>A0A8J3C7E2_9PSEU</name>
<protein>
    <submittedName>
        <fullName evidence="1">Dehydrogenase</fullName>
    </submittedName>
</protein>
<dbReference type="InterPro" id="IPR036188">
    <property type="entry name" value="FAD/NAD-bd_sf"/>
</dbReference>
<dbReference type="Gene3D" id="3.50.50.60">
    <property type="entry name" value="FAD/NAD(P)-binding domain"/>
    <property type="match status" value="1"/>
</dbReference>
<dbReference type="Proteomes" id="UP000637578">
    <property type="component" value="Unassembled WGS sequence"/>
</dbReference>